<dbReference type="eggNOG" id="KOG1840">
    <property type="taxonomic scope" value="Eukaryota"/>
</dbReference>
<evidence type="ECO:0008006" key="3">
    <source>
        <dbReference type="Google" id="ProtNLM"/>
    </source>
</evidence>
<name>K3VQ77_FUSPC</name>
<dbReference type="Gene3D" id="1.25.40.10">
    <property type="entry name" value="Tetratricopeptide repeat domain"/>
    <property type="match status" value="2"/>
</dbReference>
<evidence type="ECO:0000313" key="2">
    <source>
        <dbReference type="Proteomes" id="UP000007978"/>
    </source>
</evidence>
<dbReference type="OrthoDB" id="4757868at2759"/>
<dbReference type="EMBL" id="AFNW01000079">
    <property type="protein sequence ID" value="EKJ76033.1"/>
    <property type="molecule type" value="Genomic_DNA"/>
</dbReference>
<dbReference type="Proteomes" id="UP000007978">
    <property type="component" value="Chromosome 1"/>
</dbReference>
<reference evidence="1 2" key="1">
    <citation type="journal article" date="2012" name="PLoS Pathog.">
        <title>Comparative pathogenomics reveals horizontally acquired novel virulence genes in fungi infecting cereal hosts.</title>
        <authorList>
            <person name="Gardiner D.M."/>
            <person name="McDonald M.C."/>
            <person name="Covarelli L."/>
            <person name="Solomon P.S."/>
            <person name="Rusu A.G."/>
            <person name="Marshall M."/>
            <person name="Kazan K."/>
            <person name="Chakraborty S."/>
            <person name="McDonald B.A."/>
            <person name="Manners J.M."/>
        </authorList>
    </citation>
    <scope>NUCLEOTIDE SEQUENCE [LARGE SCALE GENOMIC DNA]</scope>
    <source>
        <strain evidence="1 2">CS3096</strain>
    </source>
</reference>
<gene>
    <name evidence="1" type="ORF">FPSE_03805</name>
</gene>
<dbReference type="GeneID" id="20362424"/>
<accession>K3VQ77</accession>
<sequence>MTGSLFGYSNLSGPSKKSRRAEFNYRVDDGKYVFEQLVKDTYGSVSTDYIPTERNRWCRSKWKVGIACVHFPTVVSIDRLAHWGVYIRRDDQKELEVGKVPLITALVTYSDMLIWQIDFPQDIYRVYGSNWTSESVEALQLEAVWQAKENPEFKQDIQPDEIVFVRRPAGSGHHERDHSTEELYQEQTMYFSWPEFVLAAQFVLQEYVVRPWRLQTEKLLPSDRAKTVRELNTVAAYRLLDNNCQDFSRLLIGLMLKNRWGDPGRLTKTFVLDDLSDEWTSINNSWSREALKAQKQSQRGFLYGIPLLLDRLEKPDKDDLIKMEPEDARRFWERLSSRPGEVPEALLRKLDSCRLAMRLAEAYTCQRSISTRDYIRILDSAEANAMVEYVKREFPEAMESHGATARAWFASFDHISRTDKAAWDLLTFISWIQPAYIPKKLLPDPESGSLNNTIDKLVRYRLVKIGGANHLEMHPLLHYLTQMGIQQAERGKETILKAIRHVATNFAGRNTMNSDDWEQYGSHLHKLYSNSNGLMNQEDESTFDVAFLIGRGLINNGEPDSAVPFLKEALHWRELRLSKNSPKLLESQLELAKAYAGCKHSHLVFDMLQEVKPLQQFLTKSRLSLSQRLMGKKANIINPEVDDALLLILNLALELAKAFIALHKHKEAAKVFAELGKAEPSGFMEDHPGWTTHRIELLRTLTINGQLKEEIKLRETILDAENHPERLPLQRKLTVALAEAYQENHQYQEAIDLLEKLLPFTTNPKEELELLGTLTTVWQHVDLDKARVLRPRLVELQKEIG</sequence>
<dbReference type="InterPro" id="IPR011990">
    <property type="entry name" value="TPR-like_helical_dom_sf"/>
</dbReference>
<protein>
    <recommendedName>
        <fullName evidence="3">Tetratricopeptide repeat protein</fullName>
    </recommendedName>
</protein>
<dbReference type="HOGENOM" id="CLU_358637_0_0_1"/>
<organism evidence="1 2">
    <name type="scientific">Fusarium pseudograminearum (strain CS3096)</name>
    <name type="common">Wheat and barley crown-rot fungus</name>
    <dbReference type="NCBI Taxonomy" id="1028729"/>
    <lineage>
        <taxon>Eukaryota</taxon>
        <taxon>Fungi</taxon>
        <taxon>Dikarya</taxon>
        <taxon>Ascomycota</taxon>
        <taxon>Pezizomycotina</taxon>
        <taxon>Sordariomycetes</taxon>
        <taxon>Hypocreomycetidae</taxon>
        <taxon>Hypocreales</taxon>
        <taxon>Nectriaceae</taxon>
        <taxon>Fusarium</taxon>
    </lineage>
</organism>
<proteinExistence type="predicted"/>
<dbReference type="RefSeq" id="XP_009255200.1">
    <property type="nucleotide sequence ID" value="XM_009256925.1"/>
</dbReference>
<dbReference type="AlphaFoldDB" id="K3VQ77"/>
<evidence type="ECO:0000313" key="1">
    <source>
        <dbReference type="EMBL" id="EKJ76033.1"/>
    </source>
</evidence>
<dbReference type="KEGG" id="fpu:FPSE_03805"/>
<dbReference type="SUPFAM" id="SSF48452">
    <property type="entry name" value="TPR-like"/>
    <property type="match status" value="1"/>
</dbReference>
<keyword evidence="2" id="KW-1185">Reference proteome</keyword>
<comment type="caution">
    <text evidence="1">The sequence shown here is derived from an EMBL/GenBank/DDBJ whole genome shotgun (WGS) entry which is preliminary data.</text>
</comment>